<keyword evidence="8" id="KW-0274">FAD</keyword>
<proteinExistence type="inferred from homology"/>
<keyword evidence="5" id="KW-0285">Flavoprotein</keyword>
<dbReference type="SUPFAM" id="SSF143631">
    <property type="entry name" value="ApbE-like"/>
    <property type="match status" value="1"/>
</dbReference>
<dbReference type="GO" id="GO:0046872">
    <property type="term" value="F:metal ion binding"/>
    <property type="evidence" value="ECO:0007669"/>
    <property type="project" value="UniProtKB-KW"/>
</dbReference>
<dbReference type="PANTHER" id="PTHR30040">
    <property type="entry name" value="THIAMINE BIOSYNTHESIS LIPOPROTEIN APBE"/>
    <property type="match status" value="1"/>
</dbReference>
<evidence type="ECO:0000256" key="3">
    <source>
        <dbReference type="ARBA" id="ARBA00011955"/>
    </source>
</evidence>
<dbReference type="GO" id="GO:0016740">
    <property type="term" value="F:transferase activity"/>
    <property type="evidence" value="ECO:0007669"/>
    <property type="project" value="UniProtKB-KW"/>
</dbReference>
<protein>
    <recommendedName>
        <fullName evidence="4">FAD:protein FMN transferase</fullName>
        <ecNumber evidence="3">2.7.1.180</ecNumber>
    </recommendedName>
    <alternativeName>
        <fullName evidence="10">Flavin transferase</fullName>
    </alternativeName>
</protein>
<dbReference type="PANTHER" id="PTHR30040:SF2">
    <property type="entry name" value="FAD:PROTEIN FMN TRANSFERASE"/>
    <property type="match status" value="1"/>
</dbReference>
<dbReference type="Proteomes" id="UP000253307">
    <property type="component" value="Unassembled WGS sequence"/>
</dbReference>
<evidence type="ECO:0000256" key="2">
    <source>
        <dbReference type="ARBA" id="ARBA00008282"/>
    </source>
</evidence>
<evidence type="ECO:0000256" key="1">
    <source>
        <dbReference type="ARBA" id="ARBA00001946"/>
    </source>
</evidence>
<evidence type="ECO:0000256" key="11">
    <source>
        <dbReference type="ARBA" id="ARBA00048540"/>
    </source>
</evidence>
<dbReference type="Gene3D" id="3.10.520.10">
    <property type="entry name" value="ApbE-like domains"/>
    <property type="match status" value="1"/>
</dbReference>
<evidence type="ECO:0000256" key="8">
    <source>
        <dbReference type="ARBA" id="ARBA00022827"/>
    </source>
</evidence>
<evidence type="ECO:0000256" key="4">
    <source>
        <dbReference type="ARBA" id="ARBA00016337"/>
    </source>
</evidence>
<dbReference type="InterPro" id="IPR003374">
    <property type="entry name" value="ApbE-like_sf"/>
</dbReference>
<name>A0A368BT99_9GAMM</name>
<keyword evidence="7" id="KW-0479">Metal-binding</keyword>
<comment type="catalytic activity">
    <reaction evidence="11">
        <text>L-threonyl-[protein] + FAD = FMN-L-threonyl-[protein] + AMP + H(+)</text>
        <dbReference type="Rhea" id="RHEA:36847"/>
        <dbReference type="Rhea" id="RHEA-COMP:11060"/>
        <dbReference type="Rhea" id="RHEA-COMP:11061"/>
        <dbReference type="ChEBI" id="CHEBI:15378"/>
        <dbReference type="ChEBI" id="CHEBI:30013"/>
        <dbReference type="ChEBI" id="CHEBI:57692"/>
        <dbReference type="ChEBI" id="CHEBI:74257"/>
        <dbReference type="ChEBI" id="CHEBI:456215"/>
        <dbReference type="EC" id="2.7.1.180"/>
    </reaction>
</comment>
<dbReference type="AlphaFoldDB" id="A0A368BT99"/>
<evidence type="ECO:0000313" key="12">
    <source>
        <dbReference type="EMBL" id="RCL40523.1"/>
    </source>
</evidence>
<evidence type="ECO:0000256" key="5">
    <source>
        <dbReference type="ARBA" id="ARBA00022630"/>
    </source>
</evidence>
<evidence type="ECO:0000256" key="10">
    <source>
        <dbReference type="ARBA" id="ARBA00031306"/>
    </source>
</evidence>
<keyword evidence="9" id="KW-0460">Magnesium</keyword>
<comment type="similarity">
    <text evidence="2">Belongs to the ApbE family.</text>
</comment>
<comment type="cofactor">
    <cofactor evidence="1">
        <name>Mg(2+)</name>
        <dbReference type="ChEBI" id="CHEBI:18420"/>
    </cofactor>
</comment>
<feature type="non-terminal residue" evidence="12">
    <location>
        <position position="1"/>
    </location>
</feature>
<evidence type="ECO:0000256" key="7">
    <source>
        <dbReference type="ARBA" id="ARBA00022723"/>
    </source>
</evidence>
<organism evidence="12 13">
    <name type="scientific">SAR86 cluster bacterium</name>
    <dbReference type="NCBI Taxonomy" id="2030880"/>
    <lineage>
        <taxon>Bacteria</taxon>
        <taxon>Pseudomonadati</taxon>
        <taxon>Pseudomonadota</taxon>
        <taxon>Gammaproteobacteria</taxon>
        <taxon>SAR86 cluster</taxon>
    </lineage>
</organism>
<dbReference type="EC" id="2.7.1.180" evidence="3"/>
<dbReference type="Pfam" id="PF02424">
    <property type="entry name" value="ApbE"/>
    <property type="match status" value="1"/>
</dbReference>
<gene>
    <name evidence="12" type="ORF">DBW96_03400</name>
</gene>
<keyword evidence="6 12" id="KW-0808">Transferase</keyword>
<dbReference type="InterPro" id="IPR024932">
    <property type="entry name" value="ApbE"/>
</dbReference>
<evidence type="ECO:0000256" key="9">
    <source>
        <dbReference type="ARBA" id="ARBA00022842"/>
    </source>
</evidence>
<reference evidence="12 13" key="1">
    <citation type="journal article" date="2018" name="Microbiome">
        <title>Fine metagenomic profile of the Mediterranean stratified and mixed water columns revealed by assembly and recruitment.</title>
        <authorList>
            <person name="Haro-Moreno J.M."/>
            <person name="Lopez-Perez M."/>
            <person name="De La Torre J.R."/>
            <person name="Picazo A."/>
            <person name="Camacho A."/>
            <person name="Rodriguez-Valera F."/>
        </authorList>
    </citation>
    <scope>NUCLEOTIDE SEQUENCE [LARGE SCALE GENOMIC DNA]</scope>
    <source>
        <strain evidence="12">MED-G82</strain>
    </source>
</reference>
<evidence type="ECO:0000313" key="13">
    <source>
        <dbReference type="Proteomes" id="UP000253307"/>
    </source>
</evidence>
<dbReference type="EMBL" id="QOPE01000025">
    <property type="protein sequence ID" value="RCL40523.1"/>
    <property type="molecule type" value="Genomic_DNA"/>
</dbReference>
<comment type="caution">
    <text evidence="12">The sequence shown here is derived from an EMBL/GenBank/DDBJ whole genome shotgun (WGS) entry which is preliminary data.</text>
</comment>
<evidence type="ECO:0000256" key="6">
    <source>
        <dbReference type="ARBA" id="ARBA00022679"/>
    </source>
</evidence>
<accession>A0A368BT99</accession>
<sequence length="198" mass="21815">FGPATNVLKNIRAEYKPMLTKFSLSGNQLIKNENFLFDLSSIAKGYAVDQISKILDKNNHNNYLIDIGGELIVRGSKLGNSWVVGVQNPSSLINDAIFTIEHNDESHLSVATSGEYRNYYISNDEVISHTIDPVSGQSVQSESLSVTVKGNISCMEADAFATLFNLLEPYDGIALANSMDLAITYLMNDGTRLNSKKW</sequence>